<name>A0ACC4EAV3_PURLI</name>
<evidence type="ECO:0000313" key="1">
    <source>
        <dbReference type="EMBL" id="KAL3964811.1"/>
    </source>
</evidence>
<protein>
    <submittedName>
        <fullName evidence="1">Uncharacterized protein</fullName>
    </submittedName>
</protein>
<reference evidence="1" key="1">
    <citation type="submission" date="2024-12" db="EMBL/GenBank/DDBJ databases">
        <title>Comparative genomics and development of molecular markers within Purpureocillium lilacinum and among Purpureocillium species.</title>
        <authorList>
            <person name="Yeh Z.-Y."/>
            <person name="Ni N.-T."/>
            <person name="Lo P.-H."/>
            <person name="Mushyakhwo K."/>
            <person name="Lin C.-F."/>
            <person name="Nai Y.-S."/>
        </authorList>
    </citation>
    <scope>NUCLEOTIDE SEQUENCE</scope>
    <source>
        <strain evidence="1">NCHU-NPUST-175</strain>
    </source>
</reference>
<accession>A0ACC4EAV3</accession>
<comment type="caution">
    <text evidence="1">The sequence shown here is derived from an EMBL/GenBank/DDBJ whole genome shotgun (WGS) entry which is preliminary data.</text>
</comment>
<evidence type="ECO:0000313" key="2">
    <source>
        <dbReference type="Proteomes" id="UP001638806"/>
    </source>
</evidence>
<dbReference type="EMBL" id="JBGNUJ010000002">
    <property type="protein sequence ID" value="KAL3964811.1"/>
    <property type="molecule type" value="Genomic_DNA"/>
</dbReference>
<dbReference type="Proteomes" id="UP001638806">
    <property type="component" value="Unassembled WGS sequence"/>
</dbReference>
<sequence length="267" mass="28108">MLPTLLALLGCRLVPAQWAVSSHHLAHKTLKPLFGGIPLDPASREHVRILLSLVDLAQEAGADNRRRVWMAQDHAVSPEPASRGDLRATYGGPSWPAHPSASWPAKEPPEHRLSVAGGGETAKGSESNKVSAVRPEDLDCDGRRATGLAHGHLPGRARAMRGGRCAAMRIYMLLVDAPRAPFPPCETGRSSQSADLPDSPGAADSAATDGSQVPSQGSGPTETVPSLERFRATCWARPASASGGRLGRANTIRSGQEALRVQQGKGV</sequence>
<proteinExistence type="predicted"/>
<keyword evidence="2" id="KW-1185">Reference proteome</keyword>
<organism evidence="1 2">
    <name type="scientific">Purpureocillium lilacinum</name>
    <name type="common">Paecilomyces lilacinus</name>
    <dbReference type="NCBI Taxonomy" id="33203"/>
    <lineage>
        <taxon>Eukaryota</taxon>
        <taxon>Fungi</taxon>
        <taxon>Dikarya</taxon>
        <taxon>Ascomycota</taxon>
        <taxon>Pezizomycotina</taxon>
        <taxon>Sordariomycetes</taxon>
        <taxon>Hypocreomycetidae</taxon>
        <taxon>Hypocreales</taxon>
        <taxon>Ophiocordycipitaceae</taxon>
        <taxon>Purpureocillium</taxon>
    </lineage>
</organism>
<gene>
    <name evidence="1" type="ORF">ACCO45_001815</name>
</gene>